<dbReference type="PATRIC" id="fig|157838.3.peg.4943"/>
<proteinExistence type="predicted"/>
<dbReference type="AlphaFoldDB" id="A0A0Q3WR13"/>
<comment type="caution">
    <text evidence="2">The sequence shown here is derived from an EMBL/GenBank/DDBJ whole genome shotgun (WGS) entry which is preliminary data.</text>
</comment>
<gene>
    <name evidence="2" type="ORF">AN964_22545</name>
</gene>
<dbReference type="RefSeq" id="WP_055742051.1">
    <property type="nucleotide sequence ID" value="NZ_JAAIWL010000062.1"/>
</dbReference>
<dbReference type="STRING" id="157838.AN964_22545"/>
<evidence type="ECO:0000313" key="2">
    <source>
        <dbReference type="EMBL" id="KQL50442.1"/>
    </source>
</evidence>
<protein>
    <recommendedName>
        <fullName evidence="4">DUF2992 family protein</fullName>
    </recommendedName>
</protein>
<name>A0A0Q3WR13_9BACI</name>
<evidence type="ECO:0000256" key="1">
    <source>
        <dbReference type="SAM" id="MobiDB-lite"/>
    </source>
</evidence>
<accession>A0A0Q3WR13</accession>
<evidence type="ECO:0008006" key="4">
    <source>
        <dbReference type="Google" id="ProtNLM"/>
    </source>
</evidence>
<dbReference type="Pfam" id="PF11208">
    <property type="entry name" value="DUF2992"/>
    <property type="match status" value="1"/>
</dbReference>
<organism evidence="2 3">
    <name type="scientific">Heyndrickxia shackletonii</name>
    <dbReference type="NCBI Taxonomy" id="157838"/>
    <lineage>
        <taxon>Bacteria</taxon>
        <taxon>Bacillati</taxon>
        <taxon>Bacillota</taxon>
        <taxon>Bacilli</taxon>
        <taxon>Bacillales</taxon>
        <taxon>Bacillaceae</taxon>
        <taxon>Heyndrickxia</taxon>
    </lineage>
</organism>
<reference evidence="2 3" key="1">
    <citation type="submission" date="2015-09" db="EMBL/GenBank/DDBJ databases">
        <title>Genome sequencing project for genomic taxonomy and phylogenomics of Bacillus-like bacteria.</title>
        <authorList>
            <person name="Liu B."/>
            <person name="Wang J."/>
            <person name="Zhu Y."/>
            <person name="Liu G."/>
            <person name="Chen Q."/>
            <person name="Chen Z."/>
            <person name="Lan J."/>
            <person name="Che J."/>
            <person name="Ge C."/>
            <person name="Shi H."/>
            <person name="Pan Z."/>
            <person name="Liu X."/>
        </authorList>
    </citation>
    <scope>NUCLEOTIDE SEQUENCE [LARGE SCALE GENOMIC DNA]</scope>
    <source>
        <strain evidence="2 3">LMG 18435</strain>
    </source>
</reference>
<keyword evidence="3" id="KW-1185">Reference proteome</keyword>
<feature type="compositionally biased region" description="Basic residues" evidence="1">
    <location>
        <begin position="128"/>
        <end position="137"/>
    </location>
</feature>
<sequence length="137" mass="16153">MKLTVYFDGQFWIGVIEIQENKRLKAFRFVFGAEPSDVEILEFIHTRLLPIMQNSKLAGVKASRMMKKEINPKRIQRQVAKEMKKKGISTKAQEAIKDDIKQRKAEGKKLKKQQKDAFQQKKWELKKQKAKQKHKGR</sequence>
<feature type="compositionally biased region" description="Basic and acidic residues" evidence="1">
    <location>
        <begin position="94"/>
        <end position="127"/>
    </location>
</feature>
<evidence type="ECO:0000313" key="3">
    <source>
        <dbReference type="Proteomes" id="UP000051888"/>
    </source>
</evidence>
<feature type="region of interest" description="Disordered" evidence="1">
    <location>
        <begin position="77"/>
        <end position="137"/>
    </location>
</feature>
<dbReference type="PIRSF" id="PIRSF021328">
    <property type="entry name" value="UCP021328"/>
    <property type="match status" value="1"/>
</dbReference>
<dbReference type="EMBL" id="LJJC01000015">
    <property type="protein sequence ID" value="KQL50442.1"/>
    <property type="molecule type" value="Genomic_DNA"/>
</dbReference>
<dbReference type="Proteomes" id="UP000051888">
    <property type="component" value="Unassembled WGS sequence"/>
</dbReference>
<dbReference type="InterPro" id="IPR016787">
    <property type="entry name" value="UCP021328"/>
</dbReference>
<dbReference type="OrthoDB" id="4570726at2"/>